<accession>A0A1R3GGZ7</accession>
<evidence type="ECO:0000256" key="1">
    <source>
        <dbReference type="SAM" id="MobiDB-lite"/>
    </source>
</evidence>
<feature type="compositionally biased region" description="Polar residues" evidence="1">
    <location>
        <begin position="8"/>
        <end position="24"/>
    </location>
</feature>
<gene>
    <name evidence="2" type="ORF">COLO4_35425</name>
</gene>
<keyword evidence="2" id="KW-0675">Receptor</keyword>
<comment type="caution">
    <text evidence="2">The sequence shown here is derived from an EMBL/GenBank/DDBJ whole genome shotgun (WGS) entry which is preliminary data.</text>
</comment>
<name>A0A1R3GGZ7_9ROSI</name>
<dbReference type="GO" id="GO:0016301">
    <property type="term" value="F:kinase activity"/>
    <property type="evidence" value="ECO:0007669"/>
    <property type="project" value="UniProtKB-KW"/>
</dbReference>
<dbReference type="EMBL" id="AWUE01022579">
    <property type="protein sequence ID" value="OMO57354.1"/>
    <property type="molecule type" value="Genomic_DNA"/>
</dbReference>
<organism evidence="2 3">
    <name type="scientific">Corchorus olitorius</name>
    <dbReference type="NCBI Taxonomy" id="93759"/>
    <lineage>
        <taxon>Eukaryota</taxon>
        <taxon>Viridiplantae</taxon>
        <taxon>Streptophyta</taxon>
        <taxon>Embryophyta</taxon>
        <taxon>Tracheophyta</taxon>
        <taxon>Spermatophyta</taxon>
        <taxon>Magnoliopsida</taxon>
        <taxon>eudicotyledons</taxon>
        <taxon>Gunneridae</taxon>
        <taxon>Pentapetalae</taxon>
        <taxon>rosids</taxon>
        <taxon>malvids</taxon>
        <taxon>Malvales</taxon>
        <taxon>Malvaceae</taxon>
        <taxon>Grewioideae</taxon>
        <taxon>Apeibeae</taxon>
        <taxon>Corchorus</taxon>
    </lineage>
</organism>
<reference evidence="3" key="1">
    <citation type="submission" date="2013-09" db="EMBL/GenBank/DDBJ databases">
        <title>Corchorus olitorius genome sequencing.</title>
        <authorList>
            <person name="Alam M."/>
            <person name="Haque M.S."/>
            <person name="Islam M.S."/>
            <person name="Emdad E.M."/>
            <person name="Islam M.M."/>
            <person name="Ahmed B."/>
            <person name="Halim A."/>
            <person name="Hossen Q.M.M."/>
            <person name="Hossain M.Z."/>
            <person name="Ahmed R."/>
            <person name="Khan M.M."/>
            <person name="Islam R."/>
            <person name="Rashid M.M."/>
            <person name="Khan S.A."/>
            <person name="Rahman M.S."/>
            <person name="Alam M."/>
            <person name="Yahiya A.S."/>
            <person name="Khan M.S."/>
            <person name="Azam M.S."/>
            <person name="Haque T."/>
            <person name="Lashkar M.Z.H."/>
            <person name="Akhand A.I."/>
            <person name="Morshed G."/>
            <person name="Roy S."/>
            <person name="Uddin K.S."/>
            <person name="Rabeya T."/>
            <person name="Hossain A.S."/>
            <person name="Chowdhury A."/>
            <person name="Snigdha A.R."/>
            <person name="Mortoza M.S."/>
            <person name="Matin S.A."/>
            <person name="Hoque S.M.E."/>
            <person name="Islam M.K."/>
            <person name="Roy D.K."/>
            <person name="Haider R."/>
            <person name="Moosa M.M."/>
            <person name="Elias S.M."/>
            <person name="Hasan A.M."/>
            <person name="Jahan S."/>
            <person name="Shafiuddin M."/>
            <person name="Mahmood N."/>
            <person name="Shommy N.S."/>
        </authorList>
    </citation>
    <scope>NUCLEOTIDE SEQUENCE [LARGE SCALE GENOMIC DNA]</scope>
    <source>
        <strain evidence="3">cv. O-4</strain>
    </source>
</reference>
<dbReference type="Proteomes" id="UP000187203">
    <property type="component" value="Unassembled WGS sequence"/>
</dbReference>
<feature type="compositionally biased region" description="Basic and acidic residues" evidence="1">
    <location>
        <begin position="25"/>
        <end position="34"/>
    </location>
</feature>
<proteinExistence type="predicted"/>
<dbReference type="AlphaFoldDB" id="A0A1R3GGZ7"/>
<keyword evidence="2" id="KW-0418">Kinase</keyword>
<keyword evidence="2" id="KW-0808">Transferase</keyword>
<feature type="region of interest" description="Disordered" evidence="1">
    <location>
        <begin position="1"/>
        <end position="36"/>
    </location>
</feature>
<keyword evidence="3" id="KW-1185">Reference proteome</keyword>
<evidence type="ECO:0000313" key="3">
    <source>
        <dbReference type="Proteomes" id="UP000187203"/>
    </source>
</evidence>
<evidence type="ECO:0000313" key="2">
    <source>
        <dbReference type="EMBL" id="OMO57354.1"/>
    </source>
</evidence>
<sequence length="164" mass="18618">MKPEHSKSAFSDVSNPSSGLNSRESSPKRLDPNRYVKSSGLPFPPLNRGDLEIKRWAFFYSRSQGLSNQVVCIESEVPGGVRNFQLICVWVKEKGEDQCAMFLRMGRESGRGVSLNFFGVKSVRERVVKGVTVYVVKKKIWRASERGEISGLLKMIRMEREMGR</sequence>
<protein>
    <submittedName>
        <fullName evidence="2">Receptor protein kinase ZmPK1-like protein</fullName>
    </submittedName>
</protein>